<evidence type="ECO:0000259" key="4">
    <source>
        <dbReference type="PROSITE" id="PS51774"/>
    </source>
</evidence>
<dbReference type="Proteomes" id="UP001327560">
    <property type="component" value="Chromosome 1"/>
</dbReference>
<organism evidence="5 6">
    <name type="scientific">Canna indica</name>
    <name type="common">Indian-shot</name>
    <dbReference type="NCBI Taxonomy" id="4628"/>
    <lineage>
        <taxon>Eukaryota</taxon>
        <taxon>Viridiplantae</taxon>
        <taxon>Streptophyta</taxon>
        <taxon>Embryophyta</taxon>
        <taxon>Tracheophyta</taxon>
        <taxon>Spermatophyta</taxon>
        <taxon>Magnoliopsida</taxon>
        <taxon>Liliopsida</taxon>
        <taxon>Zingiberales</taxon>
        <taxon>Cannaceae</taxon>
        <taxon>Canna</taxon>
    </lineage>
</organism>
<dbReference type="InterPro" id="IPR056888">
    <property type="entry name" value="NET2A-D/KIP1-like_dom"/>
</dbReference>
<proteinExistence type="predicted"/>
<feature type="coiled-coil region" evidence="2">
    <location>
        <begin position="630"/>
        <end position="691"/>
    </location>
</feature>
<name>A0AAQ3PZW7_9LILI</name>
<accession>A0AAQ3PZW7</accession>
<gene>
    <name evidence="5" type="ORF">Cni_G02451</name>
</gene>
<evidence type="ECO:0000256" key="2">
    <source>
        <dbReference type="SAM" id="Coils"/>
    </source>
</evidence>
<dbReference type="Pfam" id="PF25014">
    <property type="entry name" value="NET2A"/>
    <property type="match status" value="1"/>
</dbReference>
<dbReference type="PANTHER" id="PTHR31631">
    <property type="entry name" value="PROTEIN NETWORKED 2D"/>
    <property type="match status" value="1"/>
</dbReference>
<dbReference type="Pfam" id="PF07765">
    <property type="entry name" value="KIP1"/>
    <property type="match status" value="1"/>
</dbReference>
<dbReference type="InterPro" id="IPR011684">
    <property type="entry name" value="NAB"/>
</dbReference>
<feature type="domain" description="NAB" evidence="4">
    <location>
        <begin position="10"/>
        <end position="90"/>
    </location>
</feature>
<dbReference type="Pfam" id="PF24918">
    <property type="entry name" value="NET2A_C"/>
    <property type="match status" value="1"/>
</dbReference>
<dbReference type="PANTHER" id="PTHR31631:SF0">
    <property type="entry name" value="PROTEIN NETWORKED 2D"/>
    <property type="match status" value="1"/>
</dbReference>
<evidence type="ECO:0000313" key="5">
    <source>
        <dbReference type="EMBL" id="WOK93750.1"/>
    </source>
</evidence>
<dbReference type="PROSITE" id="PS51774">
    <property type="entry name" value="NAB"/>
    <property type="match status" value="1"/>
</dbReference>
<dbReference type="AlphaFoldDB" id="A0AAQ3PZW7"/>
<sequence length="823" mass="93725">MLKKAESNAYSWWAASHIRTKQSKWLDGNLREMEDTVHNMLKLVEADADSFAKRAELYFKRRPELISFVEDVYRAYRALAENYDRISGELQKANHIIATACPEQVPYAMLEEEEDENYPKAFTPVDPSRINKRTIEDLIKKRRENNVSQKNSPDRSPPPEADEAKAQEEINKLEKEILVLQSEKEFVRSSYENGIAKYWEIEKQIVDLQGEICCWQNGSGVSSAGMEDSEEQKVMVELSLKSCEDAVDRVLQQRKESVEHAEAELGRINMAKEQLNAFKSKYCESEMENEATIDESTEMIFAAKNMEKETESLNKAKLELQLIREKINDYFKMNPQSSAAEVAEKVNELVNIIVRLEITVSSQAVQINRLTSESTELEKNLQNLEEQKMVMIKDSSLLSERLNEVEGGLSNVHAIEKYLRHQELSFHQNLVEACQSLNGISEKMLPPKPVEDACIGHEFTEEEDSTSVAEPLGEVKEVTEICEIKEDLVEEIHVAQPLVNFLEDFCQNGAATNALGEKKSELHEVEKKNEDYIREMMALIGELVNVIAIRDEEIRLLKEQLASLKMRLNMKNQNPSDSEMPQDLNVENIAEGINEESINEQKGALHTDIDDLIGKNLEFWLRFSTTYNYIQLLKSKYADLQADISKLKDKQPQEGEGTANPETEAAVTKRLSELKTELQVWAEQSALLREELERRSKSLNHMQEKITSVVSTSSASGEALFTASEAERLKGEVMSMKQESNKASSELLLGMDQVRGVQSEIDKQLAKLYENFQLFISRRCANLSSNSGVPLRVFLYGATKPKKSSSLFARLRPIFRKQNHPSA</sequence>
<dbReference type="InterPro" id="IPR056889">
    <property type="entry name" value="NET2A-D/KIP1-like_C"/>
</dbReference>
<feature type="region of interest" description="Disordered" evidence="3">
    <location>
        <begin position="141"/>
        <end position="166"/>
    </location>
</feature>
<evidence type="ECO:0000256" key="1">
    <source>
        <dbReference type="ARBA" id="ARBA00023054"/>
    </source>
</evidence>
<reference evidence="5 6" key="1">
    <citation type="submission" date="2023-10" db="EMBL/GenBank/DDBJ databases">
        <title>Chromosome-scale genome assembly provides insights into flower coloration mechanisms of Canna indica.</title>
        <authorList>
            <person name="Li C."/>
        </authorList>
    </citation>
    <scope>NUCLEOTIDE SEQUENCE [LARGE SCALE GENOMIC DNA]</scope>
    <source>
        <tissue evidence="5">Flower</tissue>
    </source>
</reference>
<dbReference type="GO" id="GO:0003779">
    <property type="term" value="F:actin binding"/>
    <property type="evidence" value="ECO:0007669"/>
    <property type="project" value="InterPro"/>
</dbReference>
<keyword evidence="1 2" id="KW-0175">Coiled coil</keyword>
<protein>
    <recommendedName>
        <fullName evidence="4">NAB domain-containing protein</fullName>
    </recommendedName>
</protein>
<evidence type="ECO:0000313" key="6">
    <source>
        <dbReference type="Proteomes" id="UP001327560"/>
    </source>
</evidence>
<dbReference type="EMBL" id="CP136890">
    <property type="protein sequence ID" value="WOK93750.1"/>
    <property type="molecule type" value="Genomic_DNA"/>
</dbReference>
<feature type="coiled-coil region" evidence="2">
    <location>
        <begin position="367"/>
        <end position="394"/>
    </location>
</feature>
<evidence type="ECO:0000256" key="3">
    <source>
        <dbReference type="SAM" id="MobiDB-lite"/>
    </source>
</evidence>
<keyword evidence="6" id="KW-1185">Reference proteome</keyword>
<feature type="coiled-coil region" evidence="2">
    <location>
        <begin position="515"/>
        <end position="574"/>
    </location>
</feature>